<feature type="compositionally biased region" description="Basic and acidic residues" evidence="1">
    <location>
        <begin position="572"/>
        <end position="583"/>
    </location>
</feature>
<proteinExistence type="predicted"/>
<feature type="compositionally biased region" description="Polar residues" evidence="1">
    <location>
        <begin position="222"/>
        <end position="231"/>
    </location>
</feature>
<evidence type="ECO:0000256" key="1">
    <source>
        <dbReference type="SAM" id="MobiDB-lite"/>
    </source>
</evidence>
<feature type="compositionally biased region" description="Low complexity" evidence="1">
    <location>
        <begin position="506"/>
        <end position="525"/>
    </location>
</feature>
<comment type="caution">
    <text evidence="3">The sequence shown here is derived from an EMBL/GenBank/DDBJ whole genome shotgun (WGS) entry which is preliminary data.</text>
</comment>
<gene>
    <name evidence="3" type="ORF">ACHAWU_010327</name>
</gene>
<feature type="compositionally biased region" description="Polar residues" evidence="1">
    <location>
        <begin position="319"/>
        <end position="329"/>
    </location>
</feature>
<protein>
    <recommendedName>
        <fullName evidence="2">DUF6824 domain-containing protein</fullName>
    </recommendedName>
</protein>
<dbReference type="InterPro" id="IPR051425">
    <property type="entry name" value="Formin_Homology"/>
</dbReference>
<feature type="compositionally biased region" description="Basic and acidic residues" evidence="1">
    <location>
        <begin position="88"/>
        <end position="97"/>
    </location>
</feature>
<feature type="domain" description="DUF6824" evidence="2">
    <location>
        <begin position="110"/>
        <end position="195"/>
    </location>
</feature>
<feature type="compositionally biased region" description="Polar residues" evidence="1">
    <location>
        <begin position="549"/>
        <end position="571"/>
    </location>
</feature>
<evidence type="ECO:0000313" key="3">
    <source>
        <dbReference type="EMBL" id="KAL3769819.1"/>
    </source>
</evidence>
<dbReference type="Pfam" id="PF20710">
    <property type="entry name" value="DUF6824"/>
    <property type="match status" value="1"/>
</dbReference>
<evidence type="ECO:0000313" key="4">
    <source>
        <dbReference type="Proteomes" id="UP001530293"/>
    </source>
</evidence>
<feature type="region of interest" description="Disordered" evidence="1">
    <location>
        <begin position="610"/>
        <end position="645"/>
    </location>
</feature>
<feature type="region of interest" description="Disordered" evidence="1">
    <location>
        <begin position="1"/>
        <end position="98"/>
    </location>
</feature>
<feature type="compositionally biased region" description="Basic and acidic residues" evidence="1">
    <location>
        <begin position="626"/>
        <end position="637"/>
    </location>
</feature>
<feature type="compositionally biased region" description="Polar residues" evidence="1">
    <location>
        <begin position="494"/>
        <end position="505"/>
    </location>
</feature>
<feature type="compositionally biased region" description="Pro residues" evidence="1">
    <location>
        <begin position="426"/>
        <end position="449"/>
    </location>
</feature>
<keyword evidence="4" id="KW-1185">Reference proteome</keyword>
<feature type="region of interest" description="Disordered" evidence="1">
    <location>
        <begin position="722"/>
        <end position="747"/>
    </location>
</feature>
<dbReference type="EMBL" id="JALLBG020000050">
    <property type="protein sequence ID" value="KAL3769819.1"/>
    <property type="molecule type" value="Genomic_DNA"/>
</dbReference>
<organism evidence="3 4">
    <name type="scientific">Discostella pseudostelligera</name>
    <dbReference type="NCBI Taxonomy" id="259834"/>
    <lineage>
        <taxon>Eukaryota</taxon>
        <taxon>Sar</taxon>
        <taxon>Stramenopiles</taxon>
        <taxon>Ochrophyta</taxon>
        <taxon>Bacillariophyta</taxon>
        <taxon>Coscinodiscophyceae</taxon>
        <taxon>Thalassiosirophycidae</taxon>
        <taxon>Stephanodiscales</taxon>
        <taxon>Stephanodiscaceae</taxon>
        <taxon>Discostella</taxon>
    </lineage>
</organism>
<feature type="compositionally biased region" description="Polar residues" evidence="1">
    <location>
        <begin position="29"/>
        <end position="58"/>
    </location>
</feature>
<evidence type="ECO:0000259" key="2">
    <source>
        <dbReference type="Pfam" id="PF20710"/>
    </source>
</evidence>
<name>A0ABD3N119_9STRA</name>
<dbReference type="Proteomes" id="UP001530293">
    <property type="component" value="Unassembled WGS sequence"/>
</dbReference>
<dbReference type="AlphaFoldDB" id="A0ABD3N119"/>
<feature type="compositionally biased region" description="Low complexity" evidence="1">
    <location>
        <begin position="59"/>
        <end position="84"/>
    </location>
</feature>
<dbReference type="PANTHER" id="PTHR45725:SF1">
    <property type="entry name" value="DISHEVELLED ASSOCIATED ACTIVATOR OF MORPHOGENESIS, ISOFORM D"/>
    <property type="match status" value="1"/>
</dbReference>
<reference evidence="3 4" key="1">
    <citation type="submission" date="2024-10" db="EMBL/GenBank/DDBJ databases">
        <title>Updated reference genomes for cyclostephanoid diatoms.</title>
        <authorList>
            <person name="Roberts W.R."/>
            <person name="Alverson A.J."/>
        </authorList>
    </citation>
    <scope>NUCLEOTIDE SEQUENCE [LARGE SCALE GENOMIC DNA]</scope>
    <source>
        <strain evidence="3 4">AJA232-27</strain>
    </source>
</reference>
<feature type="compositionally biased region" description="Basic and acidic residues" evidence="1">
    <location>
        <begin position="183"/>
        <end position="205"/>
    </location>
</feature>
<feature type="compositionally biased region" description="Polar residues" evidence="1">
    <location>
        <begin position="470"/>
        <end position="486"/>
    </location>
</feature>
<feature type="region of interest" description="Disordered" evidence="1">
    <location>
        <begin position="183"/>
        <end position="236"/>
    </location>
</feature>
<feature type="compositionally biased region" description="Polar residues" evidence="1">
    <location>
        <begin position="405"/>
        <end position="415"/>
    </location>
</feature>
<dbReference type="InterPro" id="IPR049227">
    <property type="entry name" value="DUF6824"/>
</dbReference>
<accession>A0ABD3N119</accession>
<feature type="region of interest" description="Disordered" evidence="1">
    <location>
        <begin position="292"/>
        <end position="594"/>
    </location>
</feature>
<sequence length="801" mass="86971">MSSIKSEVEGGDESESKNSGGDEVEISNEIGQLTVTPSPQTQSDSWDISPSKENNDGPTATATATEPATSTTSTASDTTSATPSAEDEAARAARRAEWPLMGITEPGINDCLFGRGGGTNHHPGNKRYRKLVEEKKAKYLSSKRLDKPLVAMEIINEWRALDPPGRFLKQDEVTKLWNDVGEKKAREKTSQALREKTPVKQREGQQEGGGYDSGDRTARFQPGTSSPTSSRFVRRSNLARNHSLGTEIVGANEISLDGFSWEDDDEPIIRNNNADVNGQPPHGERYYYPPYYGGGHHDYHGDQKPPPPPYSQHVREHSLSTNPLPNANVSRPAHPTFGDPPIRYGHNYPPNYGPMHPLPPPHAHHHAPYPPPPSSYPPSQNHPYHSFPPPPKQQELRTREHSLQMPLNGTPTSQPGKGDYSIYDGAPPPPPPPPAHAYRRGPPPPPPHSPYYGYGSSPDNSWPSPPGAQPSPQFAYQVGSNPSSSAFGRYNPMDRSNSMKSSGSGAASNTHSISSQSANSAASSSIDPACAGTSQDYTKIAELFRDSSDNSSTDLKEPSNSQTESRNASSVKNDESAAHGPEKQEDDDSKPAAESTVLKSCLIRKLSGGGTLPSGILRQQPINDANIHRPEAVKRDTSNQTETVETKRSIKRVVLSRDQSEAARRLKEKQFGNNDVRVSTKLTKAEMLDRKLSVEMNMLGLDDKDLDRMSSEEVLASFLEESGLCSPSPMSETPSVDANPPEPIGKSNRVTTIDAIALEIANGTPTDEWDDALDLIVEEDEIADPGGLSPDIAEKWLKGDA</sequence>
<dbReference type="PANTHER" id="PTHR45725">
    <property type="entry name" value="FORMIN HOMOLOGY 2 FAMILY MEMBER"/>
    <property type="match status" value="1"/>
</dbReference>